<proteinExistence type="predicted"/>
<evidence type="ECO:0000313" key="3">
    <source>
        <dbReference type="Proteomes" id="UP000267096"/>
    </source>
</evidence>
<dbReference type="AlphaFoldDB" id="A0A0M3JMD6"/>
<dbReference type="InterPro" id="IPR024340">
    <property type="entry name" value="Sec16_CCD"/>
</dbReference>
<reference evidence="4" key="1">
    <citation type="submission" date="2017-02" db="UniProtKB">
        <authorList>
            <consortium name="WormBaseParasite"/>
        </authorList>
    </citation>
    <scope>IDENTIFICATION</scope>
</reference>
<protein>
    <submittedName>
        <fullName evidence="4">Sec16 domain-containing protein</fullName>
    </submittedName>
</protein>
<reference evidence="2 3" key="2">
    <citation type="submission" date="2018-11" db="EMBL/GenBank/DDBJ databases">
        <authorList>
            <consortium name="Pathogen Informatics"/>
        </authorList>
    </citation>
    <scope>NUCLEOTIDE SEQUENCE [LARGE SCALE GENOMIC DNA]</scope>
</reference>
<sequence length="99" mass="11074">MDPSLSTSLIEVKDLKVAVKDSETKHVVEAVESFKGPLIAGVTPIHSVRLYVQRQIERILKSDAYRSNASNGYANDALLIWQLLEMIVQQQGVSVYLFI</sequence>
<evidence type="ECO:0000313" key="4">
    <source>
        <dbReference type="WBParaSite" id="ASIM_0000882101-mRNA-1"/>
    </source>
</evidence>
<gene>
    <name evidence="2" type="ORF">ASIM_LOCUS8565</name>
</gene>
<dbReference type="EMBL" id="UYRR01023659">
    <property type="protein sequence ID" value="VDK32863.1"/>
    <property type="molecule type" value="Genomic_DNA"/>
</dbReference>
<feature type="domain" description="Sec16 central conserved" evidence="1">
    <location>
        <begin position="9"/>
        <end position="92"/>
    </location>
</feature>
<organism evidence="4">
    <name type="scientific">Anisakis simplex</name>
    <name type="common">Herring worm</name>
    <dbReference type="NCBI Taxonomy" id="6269"/>
    <lineage>
        <taxon>Eukaryota</taxon>
        <taxon>Metazoa</taxon>
        <taxon>Ecdysozoa</taxon>
        <taxon>Nematoda</taxon>
        <taxon>Chromadorea</taxon>
        <taxon>Rhabditida</taxon>
        <taxon>Spirurina</taxon>
        <taxon>Ascaridomorpha</taxon>
        <taxon>Ascaridoidea</taxon>
        <taxon>Anisakidae</taxon>
        <taxon>Anisakis</taxon>
        <taxon>Anisakis simplex complex</taxon>
    </lineage>
</organism>
<accession>A0A0M3JMD6</accession>
<name>A0A0M3JMD6_ANISI</name>
<evidence type="ECO:0000259" key="1">
    <source>
        <dbReference type="Pfam" id="PF12932"/>
    </source>
</evidence>
<keyword evidence="3" id="KW-1185">Reference proteome</keyword>
<dbReference type="Proteomes" id="UP000267096">
    <property type="component" value="Unassembled WGS sequence"/>
</dbReference>
<dbReference type="OrthoDB" id="8918678at2759"/>
<dbReference type="WBParaSite" id="ASIM_0000882101-mRNA-1">
    <property type="protein sequence ID" value="ASIM_0000882101-mRNA-1"/>
    <property type="gene ID" value="ASIM_0000882101"/>
</dbReference>
<evidence type="ECO:0000313" key="2">
    <source>
        <dbReference type="EMBL" id="VDK32863.1"/>
    </source>
</evidence>
<dbReference type="Pfam" id="PF12932">
    <property type="entry name" value="Sec16"/>
    <property type="match status" value="1"/>
</dbReference>